<gene>
    <name evidence="2" type="ORF">RJ639_005328</name>
</gene>
<accession>A0AA89ATZ9</accession>
<proteinExistence type="inferred from homology"/>
<reference evidence="2" key="1">
    <citation type="submission" date="2022-12" db="EMBL/GenBank/DDBJ databases">
        <title>Draft genome assemblies for two species of Escallonia (Escalloniales).</title>
        <authorList>
            <person name="Chanderbali A."/>
            <person name="Dervinis C."/>
            <person name="Anghel I."/>
            <person name="Soltis D."/>
            <person name="Soltis P."/>
            <person name="Zapata F."/>
        </authorList>
    </citation>
    <scope>NUCLEOTIDE SEQUENCE</scope>
    <source>
        <strain evidence="2">UCBG64.0493</strain>
        <tissue evidence="2">Leaf</tissue>
    </source>
</reference>
<comment type="similarity">
    <text evidence="1">Belongs to the ARG7 family.</text>
</comment>
<dbReference type="Pfam" id="PF02519">
    <property type="entry name" value="Auxin_inducible"/>
    <property type="match status" value="1"/>
</dbReference>
<protein>
    <submittedName>
        <fullName evidence="2">Uncharacterized protein</fullName>
    </submittedName>
</protein>
<dbReference type="Proteomes" id="UP001188597">
    <property type="component" value="Unassembled WGS sequence"/>
</dbReference>
<sequence length="166" mass="18775">MGQDNMISPRLIRMARKRHKLDAIKAEKYKIAKDQKRCFEGSFCCVHGADQRRFVLPLVFLKIDIFRGLLEIAKEEYGHNGPITLPWDAFFYGTKRLDSESTYEPKSEWATMVQQAGSRTESSCDQVRALRPNPLGSLNTGGSENVISKHFSKPSNPIGEAAIWAK</sequence>
<name>A0AA89ATZ9_9ASTE</name>
<dbReference type="AlphaFoldDB" id="A0AA89ATZ9"/>
<keyword evidence="3" id="KW-1185">Reference proteome</keyword>
<dbReference type="EMBL" id="JAVXUP010001162">
    <property type="protein sequence ID" value="KAK3015182.1"/>
    <property type="molecule type" value="Genomic_DNA"/>
</dbReference>
<dbReference type="PANTHER" id="PTHR31175:SF82">
    <property type="entry name" value="AUXIN-RESPONSIVE PROTEIN SAUR65"/>
    <property type="match status" value="1"/>
</dbReference>
<evidence type="ECO:0000313" key="2">
    <source>
        <dbReference type="EMBL" id="KAK3015182.1"/>
    </source>
</evidence>
<dbReference type="GO" id="GO:0009733">
    <property type="term" value="P:response to auxin"/>
    <property type="evidence" value="ECO:0007669"/>
    <property type="project" value="InterPro"/>
</dbReference>
<comment type="caution">
    <text evidence="2">The sequence shown here is derived from an EMBL/GenBank/DDBJ whole genome shotgun (WGS) entry which is preliminary data.</text>
</comment>
<dbReference type="InterPro" id="IPR003676">
    <property type="entry name" value="SAUR_fam"/>
</dbReference>
<dbReference type="PANTHER" id="PTHR31175">
    <property type="entry name" value="AUXIN-RESPONSIVE FAMILY PROTEIN"/>
    <property type="match status" value="1"/>
</dbReference>
<evidence type="ECO:0000313" key="3">
    <source>
        <dbReference type="Proteomes" id="UP001188597"/>
    </source>
</evidence>
<evidence type="ECO:0000256" key="1">
    <source>
        <dbReference type="ARBA" id="ARBA00006974"/>
    </source>
</evidence>
<organism evidence="2 3">
    <name type="scientific">Escallonia herrerae</name>
    <dbReference type="NCBI Taxonomy" id="1293975"/>
    <lineage>
        <taxon>Eukaryota</taxon>
        <taxon>Viridiplantae</taxon>
        <taxon>Streptophyta</taxon>
        <taxon>Embryophyta</taxon>
        <taxon>Tracheophyta</taxon>
        <taxon>Spermatophyta</taxon>
        <taxon>Magnoliopsida</taxon>
        <taxon>eudicotyledons</taxon>
        <taxon>Gunneridae</taxon>
        <taxon>Pentapetalae</taxon>
        <taxon>asterids</taxon>
        <taxon>campanulids</taxon>
        <taxon>Escalloniales</taxon>
        <taxon>Escalloniaceae</taxon>
        <taxon>Escallonia</taxon>
    </lineage>
</organism>